<feature type="domain" description="Hedgehog/Intein (Hint)" evidence="4">
    <location>
        <begin position="633"/>
        <end position="779"/>
    </location>
</feature>
<dbReference type="InterPro" id="IPR036844">
    <property type="entry name" value="Hint_dom_sf"/>
</dbReference>
<dbReference type="Gene3D" id="2.170.16.10">
    <property type="entry name" value="Hedgehog/Intein (Hint) domain"/>
    <property type="match status" value="1"/>
</dbReference>
<dbReference type="Pfam" id="PF13403">
    <property type="entry name" value="Hint_2"/>
    <property type="match status" value="1"/>
</dbReference>
<sequence length="826" mass="86473">MPVFTLFSFEQATTDYIRDEALGNGPQDGYLYGDASAGGGALTLNGTTAYAKIFPVLELQMNQGTMGLNFTPAGLPASGNQTVASRDNAGLNEGSLRVEITPDGRVVITHEGEGSETVFSTGAGFFGPGDEISLSYAWDSDGPGGLSIVNTSSGLTHSEAVPAGLTTEMAGYGQPWVLGAGQSTATGPENPAITDYFQGTISHFSLSDTVDHPIPGGRDGIVYGTPGDDLIDHSYIDSDGDRIDSDDALIPGDAPNDDRVYAGDGNDTVRAGEGDDTVFGGHGDDLIYGGNGDDLLHGDQGNDTIYGGIGNDTVYGGDGDDLIDTSGPVTALPDIDYPGYYPADATPDDDRDLVYGGAGNDTIRTGDDADTIYGGAGDDRIDSGIDADLVYGGDGNDTLIGGEGADTLYGGDGNDLIYGGLDDSIGEALDIPDDRDLRPDNNTDLIYGGAGNDTIYGRDDNDTIYGGAGNDLIFGGIDNDQLFGGGGNDTLNGDDGDDILHGEGGNDLLNGGAGDDTLYGGNGADTIHGGAGANVAYGGAGADLINVSGTGDTVFGGADRDTIIIETQGAGIGSYIDGNEEGDDYDTLDLTGAGPLRIDYDPENAENGRVHFLDSDGNEVGHLDFRNIENVIPCFTPGTLIATPRGEVLVEELRAGDRVITRDNGIQEIRWVGEKPLTGQELAQNRHLQPILIKAHSLGHGLPERDMLVSPNHRILVANDRTQLYFDEHEVLVAAKHLIGAPGIQQITSVGTSYIHFMCDRHEVVLSDGAWTESFQPGDYTLKGMGNSQRSEIFELFPELQTEAGLQGYQAARRTLKKHEARLLSR</sequence>
<dbReference type="Pfam" id="PF00353">
    <property type="entry name" value="HemolysinCabind"/>
    <property type="match status" value="6"/>
</dbReference>
<reference evidence="5 6" key="1">
    <citation type="submission" date="2020-07" db="EMBL/GenBank/DDBJ databases">
        <title>Pseudogemmobacter sp. nov., isolated from poultry manure in Taiwan.</title>
        <authorList>
            <person name="Lin S.-Y."/>
            <person name="Tang Y.-S."/>
            <person name="Young C.-C."/>
        </authorList>
    </citation>
    <scope>NUCLEOTIDE SEQUENCE [LARGE SCALE GENOMIC DNA]</scope>
    <source>
        <strain evidence="5 6">CC-YST710</strain>
    </source>
</reference>
<gene>
    <name evidence="5" type="ORF">H0485_08640</name>
</gene>
<feature type="region of interest" description="Disordered" evidence="3">
    <location>
        <begin position="250"/>
        <end position="276"/>
    </location>
</feature>
<keyword evidence="6" id="KW-1185">Reference proteome</keyword>
<name>A0ABS8CL42_9RHOB</name>
<dbReference type="InterPro" id="IPR050557">
    <property type="entry name" value="RTX_toxin/Mannuronan_C5-epim"/>
</dbReference>
<comment type="subcellular location">
    <subcellularLocation>
        <location evidence="1">Secreted</location>
    </subcellularLocation>
</comment>
<evidence type="ECO:0000256" key="3">
    <source>
        <dbReference type="SAM" id="MobiDB-lite"/>
    </source>
</evidence>
<keyword evidence="2" id="KW-0964">Secreted</keyword>
<dbReference type="SUPFAM" id="SSF49899">
    <property type="entry name" value="Concanavalin A-like lectins/glucanases"/>
    <property type="match status" value="1"/>
</dbReference>
<evidence type="ECO:0000313" key="5">
    <source>
        <dbReference type="EMBL" id="MCB5410066.1"/>
    </source>
</evidence>
<dbReference type="RefSeq" id="WP_226934967.1">
    <property type="nucleotide sequence ID" value="NZ_JACDXX010000006.1"/>
</dbReference>
<accession>A0ABS8CL42</accession>
<dbReference type="SUPFAM" id="SSF51294">
    <property type="entry name" value="Hedgehog/intein (Hint) domain"/>
    <property type="match status" value="1"/>
</dbReference>
<dbReference type="EMBL" id="JACDXX010000006">
    <property type="protein sequence ID" value="MCB5410066.1"/>
    <property type="molecule type" value="Genomic_DNA"/>
</dbReference>
<dbReference type="PANTHER" id="PTHR38340:SF1">
    <property type="entry name" value="S-LAYER PROTEIN"/>
    <property type="match status" value="1"/>
</dbReference>
<dbReference type="SUPFAM" id="SSF51120">
    <property type="entry name" value="beta-Roll"/>
    <property type="match status" value="3"/>
</dbReference>
<dbReference type="InterPro" id="IPR013320">
    <property type="entry name" value="ConA-like_dom_sf"/>
</dbReference>
<dbReference type="InterPro" id="IPR018511">
    <property type="entry name" value="Hemolysin-typ_Ca-bd_CS"/>
</dbReference>
<evidence type="ECO:0000256" key="2">
    <source>
        <dbReference type="ARBA" id="ARBA00022525"/>
    </source>
</evidence>
<dbReference type="InterPro" id="IPR028992">
    <property type="entry name" value="Hedgehog/Intein_dom"/>
</dbReference>
<comment type="caution">
    <text evidence="5">The sequence shown here is derived from an EMBL/GenBank/DDBJ whole genome shotgun (WGS) entry which is preliminary data.</text>
</comment>
<dbReference type="PROSITE" id="PS00330">
    <property type="entry name" value="HEMOLYSIN_CALCIUM"/>
    <property type="match status" value="4"/>
</dbReference>
<dbReference type="Gene3D" id="2.150.10.10">
    <property type="entry name" value="Serralysin-like metalloprotease, C-terminal"/>
    <property type="match status" value="4"/>
</dbReference>
<dbReference type="InterPro" id="IPR011049">
    <property type="entry name" value="Serralysin-like_metalloprot_C"/>
</dbReference>
<dbReference type="InterPro" id="IPR001343">
    <property type="entry name" value="Hemolysn_Ca-bd"/>
</dbReference>
<evidence type="ECO:0000256" key="1">
    <source>
        <dbReference type="ARBA" id="ARBA00004613"/>
    </source>
</evidence>
<protein>
    <submittedName>
        <fullName evidence="5">Hint domain-containing protein</fullName>
    </submittedName>
</protein>
<dbReference type="PRINTS" id="PR00313">
    <property type="entry name" value="CABNDNGRPT"/>
</dbReference>
<evidence type="ECO:0000313" key="6">
    <source>
        <dbReference type="Proteomes" id="UP001198571"/>
    </source>
</evidence>
<evidence type="ECO:0000259" key="4">
    <source>
        <dbReference type="Pfam" id="PF13403"/>
    </source>
</evidence>
<dbReference type="PANTHER" id="PTHR38340">
    <property type="entry name" value="S-LAYER PROTEIN"/>
    <property type="match status" value="1"/>
</dbReference>
<dbReference type="InterPro" id="IPR006141">
    <property type="entry name" value="Intein_N"/>
</dbReference>
<dbReference type="Proteomes" id="UP001198571">
    <property type="component" value="Unassembled WGS sequence"/>
</dbReference>
<dbReference type="PROSITE" id="PS50817">
    <property type="entry name" value="INTEIN_N_TER"/>
    <property type="match status" value="1"/>
</dbReference>
<organism evidence="5 6">
    <name type="scientific">Pseudogemmobacter faecipullorum</name>
    <dbReference type="NCBI Taxonomy" id="2755041"/>
    <lineage>
        <taxon>Bacteria</taxon>
        <taxon>Pseudomonadati</taxon>
        <taxon>Pseudomonadota</taxon>
        <taxon>Alphaproteobacteria</taxon>
        <taxon>Rhodobacterales</taxon>
        <taxon>Paracoccaceae</taxon>
        <taxon>Pseudogemmobacter</taxon>
    </lineage>
</organism>
<proteinExistence type="predicted"/>